<sequence>MPEFPPSLCLLLAVIESHSLLSHFAKIEELIGVWKRIEITDSRRRTVKEKVTNVIKAVVLGDEAAVGAATRDADSKELGTVAGAVIHVVIRKAEVPPDWRWEGRYYEIVTYAEDNWNDLLRLLCEFTPEIDVHAVAINIDVDNHVVWEPPSWGEQGEALFDKEHFILEKDPAHGFYFNRQVSFQNWGVAESKTEMPSTRPERCHLFWFRTTTTVQNGP</sequence>
<protein>
    <submittedName>
        <fullName evidence="1">Uncharacterized protein</fullName>
    </submittedName>
</protein>
<organism evidence="1 2">
    <name type="scientific">Botrytis elliptica</name>
    <dbReference type="NCBI Taxonomy" id="278938"/>
    <lineage>
        <taxon>Eukaryota</taxon>
        <taxon>Fungi</taxon>
        <taxon>Dikarya</taxon>
        <taxon>Ascomycota</taxon>
        <taxon>Pezizomycotina</taxon>
        <taxon>Leotiomycetes</taxon>
        <taxon>Helotiales</taxon>
        <taxon>Sclerotiniaceae</taxon>
        <taxon>Botrytis</taxon>
    </lineage>
</organism>
<dbReference type="Proteomes" id="UP000297229">
    <property type="component" value="Unassembled WGS sequence"/>
</dbReference>
<gene>
    <name evidence="1" type="ORF">BELL_0297g00040</name>
</gene>
<evidence type="ECO:0000313" key="2">
    <source>
        <dbReference type="Proteomes" id="UP000297229"/>
    </source>
</evidence>
<keyword evidence="2" id="KW-1185">Reference proteome</keyword>
<dbReference type="EMBL" id="PQXM01000295">
    <property type="protein sequence ID" value="TGO74249.1"/>
    <property type="molecule type" value="Genomic_DNA"/>
</dbReference>
<name>A0A4Z1JKG3_9HELO</name>
<evidence type="ECO:0000313" key="1">
    <source>
        <dbReference type="EMBL" id="TGO74249.1"/>
    </source>
</evidence>
<reference evidence="1 2" key="1">
    <citation type="submission" date="2017-12" db="EMBL/GenBank/DDBJ databases">
        <title>Comparative genomics of Botrytis spp.</title>
        <authorList>
            <person name="Valero-Jimenez C.A."/>
            <person name="Tapia P."/>
            <person name="Veloso J."/>
            <person name="Silva-Moreno E."/>
            <person name="Staats M."/>
            <person name="Valdes J.H."/>
            <person name="Van Kan J.A.L."/>
        </authorList>
    </citation>
    <scope>NUCLEOTIDE SEQUENCE [LARGE SCALE GENOMIC DNA]</scope>
    <source>
        <strain evidence="1 2">Be9601</strain>
    </source>
</reference>
<accession>A0A4Z1JKG3</accession>
<dbReference type="AlphaFoldDB" id="A0A4Z1JKG3"/>
<comment type="caution">
    <text evidence="1">The sequence shown here is derived from an EMBL/GenBank/DDBJ whole genome shotgun (WGS) entry which is preliminary data.</text>
</comment>
<proteinExistence type="predicted"/>